<comment type="caution">
    <text evidence="1">The sequence shown here is derived from an EMBL/GenBank/DDBJ whole genome shotgun (WGS) entry which is preliminary data.</text>
</comment>
<accession>A0A179GN35</accession>
<protein>
    <submittedName>
        <fullName evidence="1">Uncharacterized protein</fullName>
    </submittedName>
</protein>
<evidence type="ECO:0000313" key="2">
    <source>
        <dbReference type="Proteomes" id="UP000078240"/>
    </source>
</evidence>
<evidence type="ECO:0000313" key="1">
    <source>
        <dbReference type="EMBL" id="OAQ78790.1"/>
    </source>
</evidence>
<gene>
    <name evidence="1" type="ORF">VFPBJ_06911</name>
</gene>
<organism evidence="1 2">
    <name type="scientific">Purpureocillium lilacinum</name>
    <name type="common">Paecilomyces lilacinus</name>
    <dbReference type="NCBI Taxonomy" id="33203"/>
    <lineage>
        <taxon>Eukaryota</taxon>
        <taxon>Fungi</taxon>
        <taxon>Dikarya</taxon>
        <taxon>Ascomycota</taxon>
        <taxon>Pezizomycotina</taxon>
        <taxon>Sordariomycetes</taxon>
        <taxon>Hypocreomycetidae</taxon>
        <taxon>Hypocreales</taxon>
        <taxon>Ophiocordycipitaceae</taxon>
        <taxon>Purpureocillium</taxon>
    </lineage>
</organism>
<sequence>MPSRLAALDYLNTAIERLRGHCADENRLTRGLGGTLRVLQEPRLLGRYRHESGTMSRPGPPCHRVGVARDGLAGPGAAALDAPQNPCVQSRACVPLGLGSRRACRTHNTASWSRRNGPWGRVSGGRYGKTTRSIKDCASRTSIAASKQVQQVSQAALDETRPGCLSSSSYHFTGCFTSQPVVCNASNCAFSSCCNPTRDDRVLSRSSGPSRVSVACSTLFGNPRSESPPDSTPLSGAGWVAIHCQLSSSGAKVSSVTAKETVEKMSLNKGQHGLNWDLDRTRSRGELVAPKARRAWMSPGRAPPTPHARSVSECGGGVGGMDGRLMLLQVRAAAETPAGRGQLMGATALRWHCKAQPGLP</sequence>
<dbReference type="EMBL" id="LSBH01000005">
    <property type="protein sequence ID" value="OAQ78790.1"/>
    <property type="molecule type" value="Genomic_DNA"/>
</dbReference>
<name>A0A179GN35_PURLI</name>
<reference evidence="1 2" key="1">
    <citation type="submission" date="2016-01" db="EMBL/GenBank/DDBJ databases">
        <title>Biosynthesis of antibiotic leucinostatins and their inhibition on Phytophthora in bio-control Purpureocillium lilacinum.</title>
        <authorList>
            <person name="Wang G."/>
            <person name="Liu Z."/>
            <person name="Lin R."/>
            <person name="Li E."/>
            <person name="Mao Z."/>
            <person name="Ling J."/>
            <person name="Yin W."/>
            <person name="Xie B."/>
        </authorList>
    </citation>
    <scope>NUCLEOTIDE SEQUENCE [LARGE SCALE GENOMIC DNA]</scope>
    <source>
        <strain evidence="1">PLBJ-1</strain>
    </source>
</reference>
<dbReference type="AlphaFoldDB" id="A0A179GN35"/>
<proteinExistence type="predicted"/>
<dbReference type="Proteomes" id="UP000078240">
    <property type="component" value="Unassembled WGS sequence"/>
</dbReference>